<proteinExistence type="inferred from homology"/>
<dbReference type="Pfam" id="PF16363">
    <property type="entry name" value="GDP_Man_Dehyd"/>
    <property type="match status" value="1"/>
</dbReference>
<dbReference type="Gene3D" id="3.40.50.720">
    <property type="entry name" value="NAD(P)-binding Rossmann-like Domain"/>
    <property type="match status" value="1"/>
</dbReference>
<dbReference type="OrthoDB" id="202470at2759"/>
<sequence>MKVLLTGGAGFIGGHTAERLLKRGDDVVIIDNLTTYYDVALKRECLEILNKCGPGKVTFKEVDLVNRDAVRAIFEEHRPDVVCHLAAQAGVRYSIEHVDENVATNIMGTTNILECARDFKPRNVVCASSSSVYGESSVAPFSEDQ</sequence>
<dbReference type="InterPro" id="IPR016040">
    <property type="entry name" value="NAD(P)-bd_dom"/>
</dbReference>
<keyword evidence="2" id="KW-0520">NAD</keyword>
<dbReference type="OMA" id="VETHPRY"/>
<accession>A0A813G2P8</accession>
<evidence type="ECO:0000256" key="1">
    <source>
        <dbReference type="ARBA" id="ARBA00007637"/>
    </source>
</evidence>
<dbReference type="SUPFAM" id="SSF51735">
    <property type="entry name" value="NAD(P)-binding Rossmann-fold domains"/>
    <property type="match status" value="1"/>
</dbReference>
<dbReference type="InterPro" id="IPR036291">
    <property type="entry name" value="NAD(P)-bd_dom_sf"/>
</dbReference>
<reference evidence="4" key="1">
    <citation type="submission" date="2021-02" db="EMBL/GenBank/DDBJ databases">
        <authorList>
            <person name="Dougan E. K."/>
            <person name="Rhodes N."/>
            <person name="Thang M."/>
            <person name="Chan C."/>
        </authorList>
    </citation>
    <scope>NUCLEOTIDE SEQUENCE</scope>
</reference>
<evidence type="ECO:0000256" key="2">
    <source>
        <dbReference type="ARBA" id="ARBA00023027"/>
    </source>
</evidence>
<keyword evidence="5" id="KW-1185">Reference proteome</keyword>
<dbReference type="Proteomes" id="UP000654075">
    <property type="component" value="Unassembled WGS sequence"/>
</dbReference>
<gene>
    <name evidence="4" type="ORF">PGLA1383_LOCUS37929</name>
</gene>
<dbReference type="EMBL" id="CAJNNV010027423">
    <property type="protein sequence ID" value="CAE8620365.1"/>
    <property type="molecule type" value="Genomic_DNA"/>
</dbReference>
<dbReference type="PANTHER" id="PTHR43574">
    <property type="entry name" value="EPIMERASE-RELATED"/>
    <property type="match status" value="1"/>
</dbReference>
<protein>
    <recommendedName>
        <fullName evidence="3">NAD(P)-binding domain-containing protein</fullName>
    </recommendedName>
</protein>
<evidence type="ECO:0000259" key="3">
    <source>
        <dbReference type="Pfam" id="PF16363"/>
    </source>
</evidence>
<comment type="similarity">
    <text evidence="1">Belongs to the NAD(P)-dependent epimerase/dehydratase family.</text>
</comment>
<comment type="caution">
    <text evidence="4">The sequence shown here is derived from an EMBL/GenBank/DDBJ whole genome shotgun (WGS) entry which is preliminary data.</text>
</comment>
<organism evidence="4 5">
    <name type="scientific">Polarella glacialis</name>
    <name type="common">Dinoflagellate</name>
    <dbReference type="NCBI Taxonomy" id="89957"/>
    <lineage>
        <taxon>Eukaryota</taxon>
        <taxon>Sar</taxon>
        <taxon>Alveolata</taxon>
        <taxon>Dinophyceae</taxon>
        <taxon>Suessiales</taxon>
        <taxon>Suessiaceae</taxon>
        <taxon>Polarella</taxon>
    </lineage>
</organism>
<dbReference type="AlphaFoldDB" id="A0A813G2P8"/>
<evidence type="ECO:0000313" key="5">
    <source>
        <dbReference type="Proteomes" id="UP000654075"/>
    </source>
</evidence>
<evidence type="ECO:0000313" key="4">
    <source>
        <dbReference type="EMBL" id="CAE8620365.1"/>
    </source>
</evidence>
<feature type="non-terminal residue" evidence="4">
    <location>
        <position position="1"/>
    </location>
</feature>
<name>A0A813G2P8_POLGL</name>
<feature type="domain" description="NAD(P)-binding" evidence="3">
    <location>
        <begin position="4"/>
        <end position="144"/>
    </location>
</feature>